<gene>
    <name evidence="5" type="ORF">QV13_29375</name>
</gene>
<dbReference type="SMART" id="SM01134">
    <property type="entry name" value="DeoRC"/>
    <property type="match status" value="1"/>
</dbReference>
<dbReference type="GO" id="GO:0003700">
    <property type="term" value="F:DNA-binding transcription factor activity"/>
    <property type="evidence" value="ECO:0007669"/>
    <property type="project" value="InterPro"/>
</dbReference>
<dbReference type="Proteomes" id="UP000094412">
    <property type="component" value="Unassembled WGS sequence"/>
</dbReference>
<dbReference type="GO" id="GO:0003677">
    <property type="term" value="F:DNA binding"/>
    <property type="evidence" value="ECO:0007669"/>
    <property type="project" value="UniProtKB-KW"/>
</dbReference>
<dbReference type="SUPFAM" id="SSF100950">
    <property type="entry name" value="NagB/RpiA/CoA transferase-like"/>
    <property type="match status" value="1"/>
</dbReference>
<dbReference type="PROSITE" id="PS51000">
    <property type="entry name" value="HTH_DEOR_2"/>
    <property type="match status" value="1"/>
</dbReference>
<keyword evidence="2" id="KW-0238">DNA-binding</keyword>
<dbReference type="PANTHER" id="PTHR30363">
    <property type="entry name" value="HTH-TYPE TRANSCRIPTIONAL REGULATOR SRLR-RELATED"/>
    <property type="match status" value="1"/>
</dbReference>
<dbReference type="PANTHER" id="PTHR30363:SF55">
    <property type="entry name" value="HTH-TYPE TRANSCRIPTIONAL REGULATOR ULAR"/>
    <property type="match status" value="1"/>
</dbReference>
<dbReference type="SUPFAM" id="SSF46785">
    <property type="entry name" value="Winged helix' DNA-binding domain"/>
    <property type="match status" value="1"/>
</dbReference>
<dbReference type="EMBL" id="MDEO01000036">
    <property type="protein sequence ID" value="OCX13572.1"/>
    <property type="molecule type" value="Genomic_DNA"/>
</dbReference>
<protein>
    <submittedName>
        <fullName evidence="5">ArsR family transcriptional regulator</fullName>
    </submittedName>
</protein>
<dbReference type="OrthoDB" id="9816363at2"/>
<dbReference type="InterPro" id="IPR014036">
    <property type="entry name" value="DeoR-like_C"/>
</dbReference>
<dbReference type="InterPro" id="IPR036388">
    <property type="entry name" value="WH-like_DNA-bd_sf"/>
</dbReference>
<dbReference type="PROSITE" id="PS00894">
    <property type="entry name" value="HTH_DEOR_1"/>
    <property type="match status" value="1"/>
</dbReference>
<keyword evidence="3" id="KW-0804">Transcription</keyword>
<organism evidence="5 6">
    <name type="scientific">Mesorhizobium hungaricum</name>
    <dbReference type="NCBI Taxonomy" id="1566387"/>
    <lineage>
        <taxon>Bacteria</taxon>
        <taxon>Pseudomonadati</taxon>
        <taxon>Pseudomonadota</taxon>
        <taxon>Alphaproteobacteria</taxon>
        <taxon>Hyphomicrobiales</taxon>
        <taxon>Phyllobacteriaceae</taxon>
        <taxon>Mesorhizobium</taxon>
    </lineage>
</organism>
<dbReference type="Pfam" id="PF00455">
    <property type="entry name" value="DeoRC"/>
    <property type="match status" value="1"/>
</dbReference>
<dbReference type="Pfam" id="PF08220">
    <property type="entry name" value="HTH_DeoR"/>
    <property type="match status" value="1"/>
</dbReference>
<reference evidence="5 6" key="1">
    <citation type="submission" date="2016-08" db="EMBL/GenBank/DDBJ databases">
        <title>Whole genome sequence of Mesorhizobium sp. strain UASWS1009 isolated from industrial sewage.</title>
        <authorList>
            <person name="Crovadore J."/>
            <person name="Calmin G."/>
            <person name="Chablais R."/>
            <person name="Cochard B."/>
            <person name="Lefort F."/>
        </authorList>
    </citation>
    <scope>NUCLEOTIDE SEQUENCE [LARGE SCALE GENOMIC DNA]</scope>
    <source>
        <strain evidence="5 6">UASWS1009</strain>
    </source>
</reference>
<dbReference type="SMART" id="SM00420">
    <property type="entry name" value="HTH_DEOR"/>
    <property type="match status" value="1"/>
</dbReference>
<keyword evidence="1" id="KW-0805">Transcription regulation</keyword>
<dbReference type="InterPro" id="IPR037171">
    <property type="entry name" value="NagB/RpiA_transferase-like"/>
</dbReference>
<evidence type="ECO:0000256" key="3">
    <source>
        <dbReference type="ARBA" id="ARBA00023163"/>
    </source>
</evidence>
<dbReference type="InterPro" id="IPR001034">
    <property type="entry name" value="DeoR_HTH"/>
</dbReference>
<dbReference type="PRINTS" id="PR00037">
    <property type="entry name" value="HTHLACR"/>
</dbReference>
<accession>A0A1C2DFN3</accession>
<proteinExistence type="predicted"/>
<dbReference type="InterPro" id="IPR036390">
    <property type="entry name" value="WH_DNA-bd_sf"/>
</dbReference>
<dbReference type="STRING" id="1566387.QV13_29375"/>
<sequence>MRDSDRHVAIAEMLGRVPFASVRDLQERLNVSAATIRRDIDRLHEMGKVRKVHGGIASVEGAGLAARPYDENRDLAVEAKRAIAAQAETLVRDGDSLIINAGSTCFEFGSRLANRNVRIYTNSMPLAAYLGEHGSCHLAIAGGELYREPSIIHDVSAGAPNFYASKFFLGAQGVGAEGLLESHPLLRVVVENFSRRADQVILLADSRKFSIRPRHAVLPLQRVSAVVTDDGLSDADARMLEDAGVSIIIANSSFARESV</sequence>
<evidence type="ECO:0000313" key="6">
    <source>
        <dbReference type="Proteomes" id="UP000094412"/>
    </source>
</evidence>
<dbReference type="AlphaFoldDB" id="A0A1C2DFN3"/>
<feature type="domain" description="HTH deoR-type" evidence="4">
    <location>
        <begin position="3"/>
        <end position="58"/>
    </location>
</feature>
<evidence type="ECO:0000313" key="5">
    <source>
        <dbReference type="EMBL" id="OCX13572.1"/>
    </source>
</evidence>
<dbReference type="InterPro" id="IPR050313">
    <property type="entry name" value="Carb_Metab_HTH_regulators"/>
</dbReference>
<keyword evidence="6" id="KW-1185">Reference proteome</keyword>
<evidence type="ECO:0000256" key="1">
    <source>
        <dbReference type="ARBA" id="ARBA00023015"/>
    </source>
</evidence>
<name>A0A1C2DFN3_9HYPH</name>
<dbReference type="RefSeq" id="WP_024922730.1">
    <property type="nucleotide sequence ID" value="NZ_MDEO01000036.1"/>
</dbReference>
<comment type="caution">
    <text evidence="5">The sequence shown here is derived from an EMBL/GenBank/DDBJ whole genome shotgun (WGS) entry which is preliminary data.</text>
</comment>
<evidence type="ECO:0000259" key="4">
    <source>
        <dbReference type="PROSITE" id="PS51000"/>
    </source>
</evidence>
<evidence type="ECO:0000256" key="2">
    <source>
        <dbReference type="ARBA" id="ARBA00023125"/>
    </source>
</evidence>
<dbReference type="InterPro" id="IPR018356">
    <property type="entry name" value="Tscrpt_reg_HTH_DeoR_CS"/>
</dbReference>
<dbReference type="Gene3D" id="1.10.10.10">
    <property type="entry name" value="Winged helix-like DNA-binding domain superfamily/Winged helix DNA-binding domain"/>
    <property type="match status" value="1"/>
</dbReference>